<dbReference type="EMBL" id="BAABJM010000001">
    <property type="protein sequence ID" value="GAA5042869.1"/>
    <property type="molecule type" value="Genomic_DNA"/>
</dbReference>
<protein>
    <recommendedName>
        <fullName evidence="3">SRPBCC family protein</fullName>
    </recommendedName>
</protein>
<reference evidence="2" key="1">
    <citation type="journal article" date="2019" name="Int. J. Syst. Evol. Microbiol.">
        <title>The Global Catalogue of Microorganisms (GCM) 10K type strain sequencing project: providing services to taxonomists for standard genome sequencing and annotation.</title>
        <authorList>
            <consortium name="The Broad Institute Genomics Platform"/>
            <consortium name="The Broad Institute Genome Sequencing Center for Infectious Disease"/>
            <person name="Wu L."/>
            <person name="Ma J."/>
        </authorList>
    </citation>
    <scope>NUCLEOTIDE SEQUENCE [LARGE SCALE GENOMIC DNA]</scope>
    <source>
        <strain evidence="2">JCM 18298</strain>
    </source>
</reference>
<evidence type="ECO:0008006" key="3">
    <source>
        <dbReference type="Google" id="ProtNLM"/>
    </source>
</evidence>
<keyword evidence="2" id="KW-1185">Reference proteome</keyword>
<accession>A0ABP9JUM5</accession>
<comment type="caution">
    <text evidence="1">The sequence shown here is derived from an EMBL/GenBank/DDBJ whole genome shotgun (WGS) entry which is preliminary data.</text>
</comment>
<dbReference type="Proteomes" id="UP001500603">
    <property type="component" value="Unassembled WGS sequence"/>
</dbReference>
<proteinExistence type="predicted"/>
<sequence length="169" mass="18331">MIRNTHRRVLPVPADRVGALLEQVAEPGNPLWPSENWPPLVLGRPLGVGADGGHGSIRYSCTAYQPGKLVEFTFPPGPLEGTHTFEILERGSNECELRHSAAATTSGISGFLAWYCAIQWMHNALLEDLLDNAAIAVGHPPARPARWSPWVRLLRAAFGRGLSRAPANA</sequence>
<evidence type="ECO:0000313" key="1">
    <source>
        <dbReference type="EMBL" id="GAA5042869.1"/>
    </source>
</evidence>
<evidence type="ECO:0000313" key="2">
    <source>
        <dbReference type="Proteomes" id="UP001500603"/>
    </source>
</evidence>
<organism evidence="1 2">
    <name type="scientific">Nocardia callitridis</name>
    <dbReference type="NCBI Taxonomy" id="648753"/>
    <lineage>
        <taxon>Bacteria</taxon>
        <taxon>Bacillati</taxon>
        <taxon>Actinomycetota</taxon>
        <taxon>Actinomycetes</taxon>
        <taxon>Mycobacteriales</taxon>
        <taxon>Nocardiaceae</taxon>
        <taxon>Nocardia</taxon>
    </lineage>
</organism>
<name>A0ABP9JUM5_9NOCA</name>
<dbReference type="SUPFAM" id="SSF55961">
    <property type="entry name" value="Bet v1-like"/>
    <property type="match status" value="1"/>
</dbReference>
<gene>
    <name evidence="1" type="ORF">GCM10023318_03690</name>
</gene>